<dbReference type="InterPro" id="IPR036526">
    <property type="entry name" value="C-N_Hydrolase_sf"/>
</dbReference>
<dbReference type="STRING" id="1404245.CGLY_10830"/>
<dbReference type="PANTHER" id="PTHR43674:SF2">
    <property type="entry name" value="BETA-UREIDOPROPIONASE"/>
    <property type="match status" value="1"/>
</dbReference>
<dbReference type="PANTHER" id="PTHR43674">
    <property type="entry name" value="NITRILASE C965.09-RELATED"/>
    <property type="match status" value="1"/>
</dbReference>
<dbReference type="HOGENOM" id="CLU_030130_3_1_11"/>
<evidence type="ECO:0000256" key="1">
    <source>
        <dbReference type="ARBA" id="ARBA00022801"/>
    </source>
</evidence>
<sequence>MNTVDVVDVVDPVLRVACAQVPVDVEHPRMAYSAVSEAVSAAAQAGAALIVLPEMVNSGYHFADTDEAWSLAELVPGPWTTLLSRLSTDHGVVIVAGLAERGTDGKLYSASVVVDAGDTVGVFRKAHLWDAEHRYFTAGERATLVVETSIGRVATAVCYDIEFPEMVRAAAEEQADVLAAPVNWPLRTGPEGALPGGWPIEVHKVVAHAADYRIPIAVADRCGHERGEEFTGGSIIVGHDGVPLAGPHIVRPARPALLVADLGNVGDRRLSDHNHALTDRRPDLYPVRADEQP</sequence>
<dbReference type="KEGG" id="cgy:CGLY_10830"/>
<dbReference type="AlphaFoldDB" id="X5EDA7"/>
<keyword evidence="4" id="KW-1185">Reference proteome</keyword>
<reference evidence="3 4" key="1">
    <citation type="journal article" date="2015" name="Int. J. Syst. Evol. Microbiol.">
        <title>Revisiting Corynebacterium glyciniphilum (ex Kubota et al., 1972) sp. nov., nom. rev., isolated from putrefied banana.</title>
        <authorList>
            <person name="Al-Dilaimi A."/>
            <person name="Bednarz H."/>
            <person name="Lomker A."/>
            <person name="Niehaus K."/>
            <person name="Kalinowski J."/>
            <person name="Ruckert C."/>
        </authorList>
    </citation>
    <scope>NUCLEOTIDE SEQUENCE [LARGE SCALE GENOMIC DNA]</scope>
    <source>
        <strain evidence="3">AJ 3170</strain>
    </source>
</reference>
<name>X5EDA7_9CORY</name>
<evidence type="ECO:0000313" key="3">
    <source>
        <dbReference type="EMBL" id="AHW64611.1"/>
    </source>
</evidence>
<dbReference type="InterPro" id="IPR003010">
    <property type="entry name" value="C-N_Hydrolase"/>
</dbReference>
<evidence type="ECO:0000259" key="2">
    <source>
        <dbReference type="PROSITE" id="PS50263"/>
    </source>
</evidence>
<feature type="domain" description="CN hydrolase" evidence="2">
    <location>
        <begin position="14"/>
        <end position="264"/>
    </location>
</feature>
<dbReference type="EMBL" id="CP006842">
    <property type="protein sequence ID" value="AHW64611.1"/>
    <property type="molecule type" value="Genomic_DNA"/>
</dbReference>
<proteinExistence type="predicted"/>
<gene>
    <name evidence="3" type="ORF">CGLY_10830</name>
</gene>
<protein>
    <submittedName>
        <fullName evidence="3">Putative amidohydrolase</fullName>
    </submittedName>
</protein>
<dbReference type="Pfam" id="PF00795">
    <property type="entry name" value="CN_hydrolase"/>
    <property type="match status" value="1"/>
</dbReference>
<dbReference type="eggNOG" id="COG0388">
    <property type="taxonomic scope" value="Bacteria"/>
</dbReference>
<dbReference type="RefSeq" id="WP_052540057.1">
    <property type="nucleotide sequence ID" value="NZ_CP006842.1"/>
</dbReference>
<evidence type="ECO:0000313" key="4">
    <source>
        <dbReference type="Proteomes" id="UP000023703"/>
    </source>
</evidence>
<dbReference type="SUPFAM" id="SSF56317">
    <property type="entry name" value="Carbon-nitrogen hydrolase"/>
    <property type="match status" value="1"/>
</dbReference>
<dbReference type="Gene3D" id="3.60.110.10">
    <property type="entry name" value="Carbon-nitrogen hydrolase"/>
    <property type="match status" value="1"/>
</dbReference>
<accession>X5EDA7</accession>
<dbReference type="PROSITE" id="PS50263">
    <property type="entry name" value="CN_HYDROLASE"/>
    <property type="match status" value="1"/>
</dbReference>
<dbReference type="GO" id="GO:0033388">
    <property type="term" value="P:putrescine biosynthetic process from arginine"/>
    <property type="evidence" value="ECO:0007669"/>
    <property type="project" value="TreeGrafter"/>
</dbReference>
<organism evidence="3 4">
    <name type="scientific">Corynebacterium glyciniphilum AJ 3170</name>
    <dbReference type="NCBI Taxonomy" id="1404245"/>
    <lineage>
        <taxon>Bacteria</taxon>
        <taxon>Bacillati</taxon>
        <taxon>Actinomycetota</taxon>
        <taxon>Actinomycetes</taxon>
        <taxon>Mycobacteriales</taxon>
        <taxon>Corynebacteriaceae</taxon>
        <taxon>Corynebacterium</taxon>
    </lineage>
</organism>
<dbReference type="OrthoDB" id="4008466at2"/>
<dbReference type="Proteomes" id="UP000023703">
    <property type="component" value="Chromosome"/>
</dbReference>
<keyword evidence="1 3" id="KW-0378">Hydrolase</keyword>
<dbReference type="GO" id="GO:0050126">
    <property type="term" value="F:N-carbamoylputrescine amidase activity"/>
    <property type="evidence" value="ECO:0007669"/>
    <property type="project" value="TreeGrafter"/>
</dbReference>
<dbReference type="InterPro" id="IPR050345">
    <property type="entry name" value="Aliph_Amidase/BUP"/>
</dbReference>